<sequence length="162" mass="18999">MSSIKKAEIFNKKLKKEKALKLDNYKEAIKYLLENDNSILSIQKYLLEKEKIHVSYSNLYIYTKKISISNNKKVDSNIIQKSDYEKIEDYCEQLKNDFIPISEHFKYQTIESVINYFVQKSQEPRISTIEAKSKNDDSLVVNNIKTYTLGAKVSKKMNIDSH</sequence>
<organism evidence="1 2">
    <name type="scientific">Arcobacter caeni</name>
    <dbReference type="NCBI Taxonomy" id="1912877"/>
    <lineage>
        <taxon>Bacteria</taxon>
        <taxon>Pseudomonadati</taxon>
        <taxon>Campylobacterota</taxon>
        <taxon>Epsilonproteobacteria</taxon>
        <taxon>Campylobacterales</taxon>
        <taxon>Arcobacteraceae</taxon>
        <taxon>Arcobacter</taxon>
    </lineage>
</organism>
<dbReference type="EMBL" id="MUXE01000001">
    <property type="protein sequence ID" value="PUE66636.1"/>
    <property type="molecule type" value="Genomic_DNA"/>
</dbReference>
<reference evidence="1 2" key="1">
    <citation type="submission" date="2017-02" db="EMBL/GenBank/DDBJ databases">
        <title>Arcobacter caeni sp. nov, a new Arcobacter species isolated from reclaimed water.</title>
        <authorList>
            <person name="Figueras M.J."/>
            <person name="Perez-Cataluna A."/>
            <person name="Salas-Masso N."/>
        </authorList>
    </citation>
    <scope>NUCLEOTIDE SEQUENCE [LARGE SCALE GENOMIC DNA]</scope>
    <source>
        <strain evidence="1 2">RW17-10</strain>
    </source>
</reference>
<accession>A0A363D5L7</accession>
<name>A0A363D5L7_9BACT</name>
<evidence type="ECO:0000313" key="1">
    <source>
        <dbReference type="EMBL" id="PUE66636.1"/>
    </source>
</evidence>
<keyword evidence="2" id="KW-1185">Reference proteome</keyword>
<evidence type="ECO:0000313" key="2">
    <source>
        <dbReference type="Proteomes" id="UP000251135"/>
    </source>
</evidence>
<dbReference type="Proteomes" id="UP000251135">
    <property type="component" value="Unassembled WGS sequence"/>
</dbReference>
<protein>
    <submittedName>
        <fullName evidence="1">Uncharacterized protein</fullName>
    </submittedName>
</protein>
<proteinExistence type="predicted"/>
<gene>
    <name evidence="1" type="ORF">B0174_00870</name>
</gene>
<dbReference type="RefSeq" id="WP_108557745.1">
    <property type="nucleotide sequence ID" value="NZ_MUXE01000001.1"/>
</dbReference>
<comment type="caution">
    <text evidence="1">The sequence shown here is derived from an EMBL/GenBank/DDBJ whole genome shotgun (WGS) entry which is preliminary data.</text>
</comment>
<dbReference type="AlphaFoldDB" id="A0A363D5L7"/>